<reference evidence="1 2" key="1">
    <citation type="submission" date="2024-10" db="EMBL/GenBank/DDBJ databases">
        <title>The Natural Products Discovery Center: Release of the First 8490 Sequenced Strains for Exploring Actinobacteria Biosynthetic Diversity.</title>
        <authorList>
            <person name="Kalkreuter E."/>
            <person name="Kautsar S.A."/>
            <person name="Yang D."/>
            <person name="Bader C.D."/>
            <person name="Teijaro C.N."/>
            <person name="Fluegel L."/>
            <person name="Davis C.M."/>
            <person name="Simpson J.R."/>
            <person name="Lauterbach L."/>
            <person name="Steele A.D."/>
            <person name="Gui C."/>
            <person name="Meng S."/>
            <person name="Li G."/>
            <person name="Viehrig K."/>
            <person name="Ye F."/>
            <person name="Su P."/>
            <person name="Kiefer A.F."/>
            <person name="Nichols A."/>
            <person name="Cepeda A.J."/>
            <person name="Yan W."/>
            <person name="Fan B."/>
            <person name="Jiang Y."/>
            <person name="Adhikari A."/>
            <person name="Zheng C.-J."/>
            <person name="Schuster L."/>
            <person name="Cowan T.M."/>
            <person name="Smanski M.J."/>
            <person name="Chevrette M.G."/>
            <person name="De Carvalho L.P.S."/>
            <person name="Shen B."/>
        </authorList>
    </citation>
    <scope>NUCLEOTIDE SEQUENCE [LARGE SCALE GENOMIC DNA]</scope>
    <source>
        <strain evidence="1 2">NPDC020979</strain>
    </source>
</reference>
<protein>
    <submittedName>
        <fullName evidence="1">Uncharacterized protein</fullName>
    </submittedName>
</protein>
<gene>
    <name evidence="1" type="ORF">ACH4TF_33595</name>
</gene>
<dbReference type="RefSeq" id="WP_397614916.1">
    <property type="nucleotide sequence ID" value="NZ_JBIRRB010000020.1"/>
</dbReference>
<comment type="caution">
    <text evidence="1">The sequence shown here is derived from an EMBL/GenBank/DDBJ whole genome shotgun (WGS) entry which is preliminary data.</text>
</comment>
<evidence type="ECO:0000313" key="1">
    <source>
        <dbReference type="EMBL" id="MFI0915330.1"/>
    </source>
</evidence>
<proteinExistence type="predicted"/>
<dbReference type="Proteomes" id="UP001611162">
    <property type="component" value="Unassembled WGS sequence"/>
</dbReference>
<dbReference type="EMBL" id="JBIRRB010000020">
    <property type="protein sequence ID" value="MFI0915330.1"/>
    <property type="molecule type" value="Genomic_DNA"/>
</dbReference>
<keyword evidence="2" id="KW-1185">Reference proteome</keyword>
<evidence type="ECO:0000313" key="2">
    <source>
        <dbReference type="Proteomes" id="UP001611162"/>
    </source>
</evidence>
<accession>A0ABW7TCR2</accession>
<name>A0ABW7TCR2_9ACTN</name>
<sequence length="224" mass="24867">MGAFFPELKELGPVGEVEWETLRSLNRAYTDLRGGWESARALTFGLMTKLELLKDYTALDHHLDAVHEAYHAACAYERQISASTWRYASAAAVLGVMVTDRLAAGRPPLSGEAVRAVADEEPTLAQLRQTVAVRHEDEDGLQGGERRRALVQGLESAYDCVMNERSAGVRRTEAEAGSCRLTEVSPEGVEPFWIDLLEPVLDLAESMPTHIAHWVRHRGRAQLF</sequence>
<organism evidence="1 2">
    <name type="scientific">Streptomyces abikoensis</name>
    <dbReference type="NCBI Taxonomy" id="97398"/>
    <lineage>
        <taxon>Bacteria</taxon>
        <taxon>Bacillati</taxon>
        <taxon>Actinomycetota</taxon>
        <taxon>Actinomycetes</taxon>
        <taxon>Kitasatosporales</taxon>
        <taxon>Streptomycetaceae</taxon>
        <taxon>Streptomyces</taxon>
    </lineage>
</organism>